<accession>A0A1B2E8L3</accession>
<dbReference type="Gene3D" id="1.10.10.10">
    <property type="entry name" value="Winged helix-like DNA-binding domain superfamily/Winged helix DNA-binding domain"/>
    <property type="match status" value="1"/>
</dbReference>
<sequence>MSSNKRKEAIEAVQHFIMNREKSLRTQNMLTERAVDSSSVKKWTMTQLHILSLVKRHPCQLNNTSLAAELNLSKPAITKAINTLIQHQLIVTVKKTDNLKEIYYEVTDQGEQLAAEHDKLHSQAEEKYYDLFSHFNDNEIDVIIRFLNMWQLMTSESK</sequence>
<dbReference type="Gene3D" id="6.10.140.1680">
    <property type="match status" value="1"/>
</dbReference>
<evidence type="ECO:0000256" key="1">
    <source>
        <dbReference type="ARBA" id="ARBA00023015"/>
    </source>
</evidence>
<evidence type="ECO:0000256" key="2">
    <source>
        <dbReference type="ARBA" id="ARBA00023125"/>
    </source>
</evidence>
<keyword evidence="1" id="KW-0805">Transcription regulation</keyword>
<feature type="domain" description="HTH marR-type" evidence="4">
    <location>
        <begin position="36"/>
        <end position="140"/>
    </location>
</feature>
<proteinExistence type="predicted"/>
<dbReference type="GO" id="GO:0003700">
    <property type="term" value="F:DNA-binding transcription factor activity"/>
    <property type="evidence" value="ECO:0007669"/>
    <property type="project" value="InterPro"/>
</dbReference>
<dbReference type="EMBL" id="CP016809">
    <property type="protein sequence ID" value="ANY76277.1"/>
    <property type="molecule type" value="Genomic_DNA"/>
</dbReference>
<reference evidence="5" key="1">
    <citation type="submission" date="2016-08" db="EMBL/GenBank/DDBJ databases">
        <title>Complete Genome Seqeunce of Paenibacillus sp. nov. IHBB 9852 from high altitute lake of Indian trans-Himalayas.</title>
        <authorList>
            <person name="Kiran S."/>
            <person name="Swarnkar M.K."/>
            <person name="Rana A."/>
            <person name="Tewari R."/>
            <person name="Gulati A."/>
        </authorList>
    </citation>
    <scope>NUCLEOTIDE SEQUENCE [LARGE SCALE GENOMIC DNA]</scope>
    <source>
        <strain evidence="5">IHBB 9852</strain>
    </source>
</reference>
<evidence type="ECO:0000259" key="4">
    <source>
        <dbReference type="SMART" id="SM00347"/>
    </source>
</evidence>
<dbReference type="InterPro" id="IPR000835">
    <property type="entry name" value="HTH_MarR-typ"/>
</dbReference>
<gene>
    <name evidence="5" type="ORF">BBD41_28940</name>
</gene>
<dbReference type="PANTHER" id="PTHR35790:SF4">
    <property type="entry name" value="HTH-TYPE TRANSCRIPTIONAL REGULATOR PCHR"/>
    <property type="match status" value="1"/>
</dbReference>
<evidence type="ECO:0000256" key="3">
    <source>
        <dbReference type="ARBA" id="ARBA00023163"/>
    </source>
</evidence>
<dbReference type="Pfam" id="PF01047">
    <property type="entry name" value="MarR"/>
    <property type="match status" value="1"/>
</dbReference>
<organism evidence="5">
    <name type="scientific">Paenibacillus ihbetae</name>
    <dbReference type="NCBI Taxonomy" id="1870820"/>
    <lineage>
        <taxon>Bacteria</taxon>
        <taxon>Bacillati</taxon>
        <taxon>Bacillota</taxon>
        <taxon>Bacilli</taxon>
        <taxon>Bacillales</taxon>
        <taxon>Paenibacillaceae</taxon>
        <taxon>Paenibacillus</taxon>
    </lineage>
</organism>
<dbReference type="GO" id="GO:0003677">
    <property type="term" value="F:DNA binding"/>
    <property type="evidence" value="ECO:0007669"/>
    <property type="project" value="UniProtKB-KW"/>
</dbReference>
<dbReference type="AlphaFoldDB" id="A0A1B2E8L3"/>
<name>A0A1B2E8L3_9BACL</name>
<protein>
    <submittedName>
        <fullName evidence="5">MarR family transcriptional regulator</fullName>
    </submittedName>
</protein>
<dbReference type="InterPro" id="IPR036388">
    <property type="entry name" value="WH-like_DNA-bd_sf"/>
</dbReference>
<keyword evidence="2" id="KW-0238">DNA-binding</keyword>
<dbReference type="RefSeq" id="WP_237086967.1">
    <property type="nucleotide sequence ID" value="NZ_CP016809.1"/>
</dbReference>
<dbReference type="InterPro" id="IPR052067">
    <property type="entry name" value="Metal_resp_HTH_trans_reg"/>
</dbReference>
<dbReference type="KEGG" id="pib:BBD41_28940"/>
<dbReference type="InterPro" id="IPR036390">
    <property type="entry name" value="WH_DNA-bd_sf"/>
</dbReference>
<dbReference type="SUPFAM" id="SSF46785">
    <property type="entry name" value="Winged helix' DNA-binding domain"/>
    <property type="match status" value="1"/>
</dbReference>
<dbReference type="SMART" id="SM00347">
    <property type="entry name" value="HTH_MARR"/>
    <property type="match status" value="1"/>
</dbReference>
<evidence type="ECO:0000313" key="5">
    <source>
        <dbReference type="EMBL" id="ANY76277.1"/>
    </source>
</evidence>
<dbReference type="PANTHER" id="PTHR35790">
    <property type="entry name" value="HTH-TYPE TRANSCRIPTIONAL REGULATOR PCHR"/>
    <property type="match status" value="1"/>
</dbReference>
<keyword evidence="3" id="KW-0804">Transcription</keyword>